<protein>
    <submittedName>
        <fullName evidence="2">Uncharacterized protein</fullName>
    </submittedName>
</protein>
<organism evidence="2 3">
    <name type="scientific">Bilophila wadsworthia (strain 3_1_6)</name>
    <dbReference type="NCBI Taxonomy" id="563192"/>
    <lineage>
        <taxon>Bacteria</taxon>
        <taxon>Pseudomonadati</taxon>
        <taxon>Thermodesulfobacteriota</taxon>
        <taxon>Desulfovibrionia</taxon>
        <taxon>Desulfovibrionales</taxon>
        <taxon>Desulfovibrionaceae</taxon>
        <taxon>Bilophila</taxon>
    </lineage>
</organism>
<dbReference type="STRING" id="563192.HMPREF0179_02984"/>
<accession>E5Y9W6</accession>
<sequence>MAINGISTQQVSGISPNAGVSVNGGASIESVSNAISAAANKGITPAGPTVTERDSRGSTYGFTPYHDHNGNKMVYLESRSASGVVSHMPLKFEQLESLCSRRGIAVPSLQYN</sequence>
<reference evidence="2 3" key="2">
    <citation type="submission" date="2013-04" db="EMBL/GenBank/DDBJ databases">
        <title>The Genome Sequence of Bilophila wadsworthia 3_1_6.</title>
        <authorList>
            <consortium name="The Broad Institute Genomics Platform"/>
            <person name="Earl A."/>
            <person name="Ward D."/>
            <person name="Feldgarden M."/>
            <person name="Gevers D."/>
            <person name="Sibley C."/>
            <person name="Strauss J."/>
            <person name="Allen-Vercoe E."/>
            <person name="Walker B."/>
            <person name="Young S."/>
            <person name="Zeng Q."/>
            <person name="Gargeya S."/>
            <person name="Fitzgerald M."/>
            <person name="Haas B."/>
            <person name="Abouelleil A."/>
            <person name="Allen A.W."/>
            <person name="Alvarado L."/>
            <person name="Arachchi H.M."/>
            <person name="Berlin A.M."/>
            <person name="Chapman S.B."/>
            <person name="Gainer-Dewar J."/>
            <person name="Goldberg J."/>
            <person name="Griggs A."/>
            <person name="Gujja S."/>
            <person name="Hansen M."/>
            <person name="Howarth C."/>
            <person name="Imamovic A."/>
            <person name="Ireland A."/>
            <person name="Larimer J."/>
            <person name="McCowan C."/>
            <person name="Murphy C."/>
            <person name="Pearson M."/>
            <person name="Poon T.W."/>
            <person name="Priest M."/>
            <person name="Roberts A."/>
            <person name="Saif S."/>
            <person name="Shea T."/>
            <person name="Sisk P."/>
            <person name="Sykes S."/>
            <person name="Wortman J."/>
            <person name="Nusbaum C."/>
            <person name="Birren B."/>
        </authorList>
    </citation>
    <scope>NUCLEOTIDE SEQUENCE [LARGE SCALE GENOMIC DNA]</scope>
    <source>
        <strain evidence="2 3">3_1_6</strain>
    </source>
</reference>
<proteinExistence type="predicted"/>
<evidence type="ECO:0000313" key="2">
    <source>
        <dbReference type="EMBL" id="EFV43243.1"/>
    </source>
</evidence>
<dbReference type="GeneID" id="78084627"/>
<comment type="caution">
    <text evidence="2">The sequence shown here is derived from an EMBL/GenBank/DDBJ whole genome shotgun (WGS) entry which is preliminary data.</text>
</comment>
<evidence type="ECO:0000256" key="1">
    <source>
        <dbReference type="SAM" id="MobiDB-lite"/>
    </source>
</evidence>
<dbReference type="Proteomes" id="UP000006034">
    <property type="component" value="Unassembled WGS sequence"/>
</dbReference>
<reference evidence="2 3" key="1">
    <citation type="submission" date="2010-10" db="EMBL/GenBank/DDBJ databases">
        <authorList>
            <consortium name="The Broad Institute Genome Sequencing Platform"/>
            <person name="Ward D."/>
            <person name="Earl A."/>
            <person name="Feldgarden M."/>
            <person name="Young S.K."/>
            <person name="Gargeya S."/>
            <person name="Zeng Q."/>
            <person name="Alvarado L."/>
            <person name="Berlin A."/>
            <person name="Bochicchio J."/>
            <person name="Chapman S.B."/>
            <person name="Chen Z."/>
            <person name="Freedman E."/>
            <person name="Gellesch M."/>
            <person name="Goldberg J."/>
            <person name="Griggs A."/>
            <person name="Gujja S."/>
            <person name="Heilman E."/>
            <person name="Heiman D."/>
            <person name="Howarth C."/>
            <person name="Mehta T."/>
            <person name="Neiman D."/>
            <person name="Pearson M."/>
            <person name="Roberts A."/>
            <person name="Saif S."/>
            <person name="Shea T."/>
            <person name="Shenoy N."/>
            <person name="Sisk P."/>
            <person name="Stolte C."/>
            <person name="Sykes S."/>
            <person name="White J."/>
            <person name="Yandava C."/>
            <person name="Allen-Vercoe E."/>
            <person name="Sibley C."/>
            <person name="Ambrose C.E."/>
            <person name="Strauss J."/>
            <person name="Daigneault M."/>
            <person name="Haas B."/>
            <person name="Nusbaum C."/>
            <person name="Birren B."/>
        </authorList>
    </citation>
    <scope>NUCLEOTIDE SEQUENCE [LARGE SCALE GENOMIC DNA]</scope>
    <source>
        <strain evidence="2 3">3_1_6</strain>
    </source>
</reference>
<evidence type="ECO:0000313" key="3">
    <source>
        <dbReference type="Proteomes" id="UP000006034"/>
    </source>
</evidence>
<feature type="region of interest" description="Disordered" evidence="1">
    <location>
        <begin position="41"/>
        <end position="64"/>
    </location>
</feature>
<dbReference type="EMBL" id="ADCP02000001">
    <property type="protein sequence ID" value="EFV43243.1"/>
    <property type="molecule type" value="Genomic_DNA"/>
</dbReference>
<keyword evidence="3" id="KW-1185">Reference proteome</keyword>
<gene>
    <name evidence="2" type="ORF">HMPREF0179_02984</name>
</gene>
<dbReference type="AlphaFoldDB" id="E5Y9W6"/>
<name>E5Y9W6_BILW3</name>
<dbReference type="HOGENOM" id="CLU_2141008_0_0_7"/>
<dbReference type="RefSeq" id="WP_005029268.1">
    <property type="nucleotide sequence ID" value="NZ_KE150238.1"/>
</dbReference>